<dbReference type="Proteomes" id="UP001629059">
    <property type="component" value="Unassembled WGS sequence"/>
</dbReference>
<gene>
    <name evidence="1" type="ORF">ABS768_13445</name>
</gene>
<accession>A0ABW8YE61</accession>
<dbReference type="EMBL" id="JBELQB010000010">
    <property type="protein sequence ID" value="MFL9838513.1"/>
    <property type="molecule type" value="Genomic_DNA"/>
</dbReference>
<keyword evidence="2" id="KW-1185">Reference proteome</keyword>
<dbReference type="RefSeq" id="WP_408075472.1">
    <property type="nucleotide sequence ID" value="NZ_JBELQB010000010.1"/>
</dbReference>
<evidence type="ECO:0000313" key="1">
    <source>
        <dbReference type="EMBL" id="MFL9838513.1"/>
    </source>
</evidence>
<reference evidence="1 2" key="1">
    <citation type="submission" date="2024-06" db="EMBL/GenBank/DDBJ databases">
        <authorList>
            <person name="Kaempfer P."/>
            <person name="Viver T."/>
        </authorList>
    </citation>
    <scope>NUCLEOTIDE SEQUENCE [LARGE SCALE GENOMIC DNA]</scope>
    <source>
        <strain evidence="1 2">ST-75</strain>
    </source>
</reference>
<dbReference type="PROSITE" id="PS51257">
    <property type="entry name" value="PROKAR_LIPOPROTEIN"/>
    <property type="match status" value="1"/>
</dbReference>
<protein>
    <recommendedName>
        <fullName evidence="3">MORN repeat variant</fullName>
    </recommendedName>
</protein>
<organism evidence="1 2">
    <name type="scientific">Flavobacterium rhizophilum</name>
    <dbReference type="NCBI Taxonomy" id="3163296"/>
    <lineage>
        <taxon>Bacteria</taxon>
        <taxon>Pseudomonadati</taxon>
        <taxon>Bacteroidota</taxon>
        <taxon>Flavobacteriia</taxon>
        <taxon>Flavobacteriales</taxon>
        <taxon>Flavobacteriaceae</taxon>
        <taxon>Flavobacterium</taxon>
    </lineage>
</organism>
<proteinExistence type="predicted"/>
<sequence length="256" mass="29790">MVSKEKLKKFCLAVLFTFLLIGCGDDNTEEKKIYDNNGNIIEIELYKNGILKEKTWFSNDGKKTSVTKWLDQDNKIIERYYPNENVRITGTLYRDLKTGWWSSYDENGALKSKHEFLVINGQEHANQSIIYDDRNNIKEESVYANINYPDHLVVGRQIIKVDYHSPHISDSHVMVCVSDSIKDDFSNINEVALDTFYSGDNKNVWFGVECNEKKSKIIRGFILEEYIHEEESEAEDSVYIVVSNIKLYFDKKLPVK</sequence>
<evidence type="ECO:0008006" key="3">
    <source>
        <dbReference type="Google" id="ProtNLM"/>
    </source>
</evidence>
<comment type="caution">
    <text evidence="1">The sequence shown here is derived from an EMBL/GenBank/DDBJ whole genome shotgun (WGS) entry which is preliminary data.</text>
</comment>
<dbReference type="SUPFAM" id="SSF82185">
    <property type="entry name" value="Histone H3 K4-specific methyltransferase SET7/9 N-terminal domain"/>
    <property type="match status" value="1"/>
</dbReference>
<dbReference type="Gene3D" id="3.90.930.1">
    <property type="match status" value="1"/>
</dbReference>
<name>A0ABW8YE61_9FLAO</name>
<evidence type="ECO:0000313" key="2">
    <source>
        <dbReference type="Proteomes" id="UP001629059"/>
    </source>
</evidence>